<dbReference type="Proteomes" id="UP000706039">
    <property type="component" value="Unassembled WGS sequence"/>
</dbReference>
<evidence type="ECO:0000256" key="1">
    <source>
        <dbReference type="ARBA" id="ARBA00005622"/>
    </source>
</evidence>
<dbReference type="PANTHER" id="PTHR40841">
    <property type="entry name" value="SIDEROPHORE TRIACETYLFUSARININE C ESTERASE"/>
    <property type="match status" value="1"/>
</dbReference>
<name>A0ABS7PV78_9SPHN</name>
<comment type="caution">
    <text evidence="3">The sequence shown here is derived from an EMBL/GenBank/DDBJ whole genome shotgun (WGS) entry which is preliminary data.</text>
</comment>
<dbReference type="Gene3D" id="3.40.50.1820">
    <property type="entry name" value="alpha/beta hydrolase"/>
    <property type="match status" value="1"/>
</dbReference>
<comment type="similarity">
    <text evidence="1">Belongs to the esterase D family.</text>
</comment>
<gene>
    <name evidence="3" type="ORF">K7G82_23390</name>
</gene>
<dbReference type="EMBL" id="JAINVV010000011">
    <property type="protein sequence ID" value="MBY8825267.1"/>
    <property type="molecule type" value="Genomic_DNA"/>
</dbReference>
<protein>
    <recommendedName>
        <fullName evidence="5">Alpha/beta hydrolase</fullName>
    </recommendedName>
</protein>
<evidence type="ECO:0008006" key="5">
    <source>
        <dbReference type="Google" id="ProtNLM"/>
    </source>
</evidence>
<dbReference type="PANTHER" id="PTHR40841:SF2">
    <property type="entry name" value="SIDEROPHORE-DEGRADING ESTERASE (EUROFUNG)"/>
    <property type="match status" value="1"/>
</dbReference>
<keyword evidence="4" id="KW-1185">Reference proteome</keyword>
<dbReference type="InterPro" id="IPR000801">
    <property type="entry name" value="Esterase-like"/>
</dbReference>
<keyword evidence="2" id="KW-0378">Hydrolase</keyword>
<reference evidence="3 4" key="1">
    <citation type="submission" date="2021-08" db="EMBL/GenBank/DDBJ databases">
        <authorList>
            <person name="Tuo L."/>
        </authorList>
    </citation>
    <scope>NUCLEOTIDE SEQUENCE [LARGE SCALE GENOMIC DNA]</scope>
    <source>
        <strain evidence="3 4">JCM 31229</strain>
    </source>
</reference>
<dbReference type="InterPro" id="IPR052558">
    <property type="entry name" value="Siderophore_Hydrolase_D"/>
</dbReference>
<evidence type="ECO:0000256" key="2">
    <source>
        <dbReference type="ARBA" id="ARBA00022801"/>
    </source>
</evidence>
<dbReference type="RefSeq" id="WP_222992363.1">
    <property type="nucleotide sequence ID" value="NZ_JAINVV010000011.1"/>
</dbReference>
<dbReference type="InterPro" id="IPR029058">
    <property type="entry name" value="AB_hydrolase_fold"/>
</dbReference>
<evidence type="ECO:0000313" key="3">
    <source>
        <dbReference type="EMBL" id="MBY8825267.1"/>
    </source>
</evidence>
<accession>A0ABS7PV78</accession>
<dbReference type="Pfam" id="PF00756">
    <property type="entry name" value="Esterase"/>
    <property type="match status" value="1"/>
</dbReference>
<organism evidence="3 4">
    <name type="scientific">Sphingomonas colocasiae</name>
    <dbReference type="NCBI Taxonomy" id="1848973"/>
    <lineage>
        <taxon>Bacteria</taxon>
        <taxon>Pseudomonadati</taxon>
        <taxon>Pseudomonadota</taxon>
        <taxon>Alphaproteobacteria</taxon>
        <taxon>Sphingomonadales</taxon>
        <taxon>Sphingomonadaceae</taxon>
        <taxon>Sphingomonas</taxon>
    </lineage>
</organism>
<sequence>MTAAQLCALGGPAIAAAPPAGQAGAVVPASAEWDMRSEATGATYRISVAEPVSGMPAAGVPVLYVLDGNGCFGTATDMARIQELGMETRGVLVVAIGYPLGDDPAATRERRRLQRVMDLTPDAPQGAEALVARQMGGAPVGGAARFLQFLKRELEPELARRYRIDAADTALFGHSLAGRFALDTAFTHPESFRTIVAASPSIYWGGGDLLAREKDFARRVAAGGKGPRLLITVGGLEETVLDLPLPGEADRAGYAQYVREARTVENAREMAGRLAKLPSGSGFVTDFALFEGETHVGTVAAALARGIRFAFAAFAFPKADAGAGGRR</sequence>
<dbReference type="SUPFAM" id="SSF53474">
    <property type="entry name" value="alpha/beta-Hydrolases"/>
    <property type="match status" value="1"/>
</dbReference>
<proteinExistence type="inferred from homology"/>
<evidence type="ECO:0000313" key="4">
    <source>
        <dbReference type="Proteomes" id="UP000706039"/>
    </source>
</evidence>